<keyword evidence="1" id="KW-0812">Transmembrane</keyword>
<dbReference type="Proteomes" id="UP000635606">
    <property type="component" value="Unassembled WGS sequence"/>
</dbReference>
<feature type="transmembrane region" description="Helical" evidence="1">
    <location>
        <begin position="124"/>
        <end position="147"/>
    </location>
</feature>
<keyword evidence="1" id="KW-0472">Membrane</keyword>
<proteinExistence type="predicted"/>
<gene>
    <name evidence="2" type="ORF">Voc01_004260</name>
</gene>
<accession>A0A8J3ZJP2</accession>
<dbReference type="EMBL" id="BOPH01000005">
    <property type="protein sequence ID" value="GIJ65509.1"/>
    <property type="molecule type" value="Genomic_DNA"/>
</dbReference>
<feature type="transmembrane region" description="Helical" evidence="1">
    <location>
        <begin position="100"/>
        <end position="118"/>
    </location>
</feature>
<keyword evidence="3" id="KW-1185">Reference proteome</keyword>
<reference evidence="2" key="1">
    <citation type="submission" date="2021-01" db="EMBL/GenBank/DDBJ databases">
        <title>Whole genome shotgun sequence of Virgisporangium ochraceum NBRC 16418.</title>
        <authorList>
            <person name="Komaki H."/>
            <person name="Tamura T."/>
        </authorList>
    </citation>
    <scope>NUCLEOTIDE SEQUENCE</scope>
    <source>
        <strain evidence="2">NBRC 16418</strain>
    </source>
</reference>
<organism evidence="2 3">
    <name type="scientific">Virgisporangium ochraceum</name>
    <dbReference type="NCBI Taxonomy" id="65505"/>
    <lineage>
        <taxon>Bacteria</taxon>
        <taxon>Bacillati</taxon>
        <taxon>Actinomycetota</taxon>
        <taxon>Actinomycetes</taxon>
        <taxon>Micromonosporales</taxon>
        <taxon>Micromonosporaceae</taxon>
        <taxon>Virgisporangium</taxon>
    </lineage>
</organism>
<evidence type="ECO:0000313" key="2">
    <source>
        <dbReference type="EMBL" id="GIJ65509.1"/>
    </source>
</evidence>
<dbReference type="AlphaFoldDB" id="A0A8J3ZJP2"/>
<name>A0A8J3ZJP2_9ACTN</name>
<evidence type="ECO:0000313" key="3">
    <source>
        <dbReference type="Proteomes" id="UP000635606"/>
    </source>
</evidence>
<feature type="transmembrane region" description="Helical" evidence="1">
    <location>
        <begin position="22"/>
        <end position="39"/>
    </location>
</feature>
<sequence length="155" mass="16919">MMSKILYITKGAAGMSLEEKRAWIRMLAGVAAYIAYVVVVLTRADGRPLTGVPYEAPLLWSIVAAIVASIVIEIVVNTVRRGSLVTDERDRAIGRLGDQVGYAFVVIGAVAAMLMAMADWHRFWIANVIYLCFALSMLLGSIAKIAAYRGSLPQW</sequence>
<keyword evidence="1" id="KW-1133">Transmembrane helix</keyword>
<protein>
    <submittedName>
        <fullName evidence="2">Uncharacterized protein</fullName>
    </submittedName>
</protein>
<feature type="transmembrane region" description="Helical" evidence="1">
    <location>
        <begin position="59"/>
        <end position="79"/>
    </location>
</feature>
<evidence type="ECO:0000256" key="1">
    <source>
        <dbReference type="SAM" id="Phobius"/>
    </source>
</evidence>
<comment type="caution">
    <text evidence="2">The sequence shown here is derived from an EMBL/GenBank/DDBJ whole genome shotgun (WGS) entry which is preliminary data.</text>
</comment>